<comment type="caution">
    <text evidence="1">The sequence shown here is derived from an EMBL/GenBank/DDBJ whole genome shotgun (WGS) entry which is preliminary data.</text>
</comment>
<dbReference type="InterPro" id="IPR036045">
    <property type="entry name" value="Sec1-like_sf"/>
</dbReference>
<proteinExistence type="predicted"/>
<accession>Q4TBT1</accession>
<sequence>MAASIRERQTVALKRMLNFNASPLKNTAVEPVWKVLVYDWYGQDIISPLLSVKELRDMGITLHL</sequence>
<dbReference type="AlphaFoldDB" id="Q4TBT1"/>
<evidence type="ECO:0000313" key="1">
    <source>
        <dbReference type="EMBL" id="CAF89651.1"/>
    </source>
</evidence>
<dbReference type="SUPFAM" id="SSF56815">
    <property type="entry name" value="Sec1/munc18-like (SM) proteins"/>
    <property type="match status" value="1"/>
</dbReference>
<protein>
    <submittedName>
        <fullName evidence="1">(spotted green pufferfish) hypothetical protein</fullName>
    </submittedName>
</protein>
<dbReference type="Gene3D" id="3.40.50.2060">
    <property type="match status" value="1"/>
</dbReference>
<dbReference type="InterPro" id="IPR043154">
    <property type="entry name" value="Sec-1-like_dom1"/>
</dbReference>
<gene>
    <name evidence="1" type="ORF">GSTENG00003624001</name>
</gene>
<organism evidence="1">
    <name type="scientific">Tetraodon nigroviridis</name>
    <name type="common">Spotted green pufferfish</name>
    <name type="synonym">Chelonodon nigroviridis</name>
    <dbReference type="NCBI Taxonomy" id="99883"/>
    <lineage>
        <taxon>Eukaryota</taxon>
        <taxon>Metazoa</taxon>
        <taxon>Chordata</taxon>
        <taxon>Craniata</taxon>
        <taxon>Vertebrata</taxon>
        <taxon>Euteleostomi</taxon>
        <taxon>Actinopterygii</taxon>
        <taxon>Neopterygii</taxon>
        <taxon>Teleostei</taxon>
        <taxon>Neoteleostei</taxon>
        <taxon>Acanthomorphata</taxon>
        <taxon>Eupercaria</taxon>
        <taxon>Tetraodontiformes</taxon>
        <taxon>Tetradontoidea</taxon>
        <taxon>Tetraodontidae</taxon>
        <taxon>Tetraodon</taxon>
    </lineage>
</organism>
<reference evidence="1" key="1">
    <citation type="journal article" date="2004" name="Nature">
        <title>Genome duplication in the teleost fish Tetraodon nigroviridis reveals the early vertebrate proto-karyotype.</title>
        <authorList>
            <person name="Jaillon O."/>
            <person name="Aury J.-M."/>
            <person name="Brunet F."/>
            <person name="Petit J.-L."/>
            <person name="Stange-Thomann N."/>
            <person name="Mauceli E."/>
            <person name="Bouneau L."/>
            <person name="Fischer C."/>
            <person name="Ozouf-Costaz C."/>
            <person name="Bernot A."/>
            <person name="Nicaud S."/>
            <person name="Jaffe D."/>
            <person name="Fisher S."/>
            <person name="Lutfalla G."/>
            <person name="Dossat C."/>
            <person name="Segurens B."/>
            <person name="Dasilva C."/>
            <person name="Salanoubat M."/>
            <person name="Levy M."/>
            <person name="Boudet N."/>
            <person name="Castellano S."/>
            <person name="Anthouard V."/>
            <person name="Jubin C."/>
            <person name="Castelli V."/>
            <person name="Katinka M."/>
            <person name="Vacherie B."/>
            <person name="Biemont C."/>
            <person name="Skalli Z."/>
            <person name="Cattolico L."/>
            <person name="Poulain J."/>
            <person name="De Berardinis V."/>
            <person name="Cruaud C."/>
            <person name="Duprat S."/>
            <person name="Brottier P."/>
            <person name="Coutanceau J.-P."/>
            <person name="Gouzy J."/>
            <person name="Parra G."/>
            <person name="Lardier G."/>
            <person name="Chapple C."/>
            <person name="McKernan K.J."/>
            <person name="McEwan P."/>
            <person name="Bosak S."/>
            <person name="Kellis M."/>
            <person name="Volff J.-N."/>
            <person name="Guigo R."/>
            <person name="Zody M.C."/>
            <person name="Mesirov J."/>
            <person name="Lindblad-Toh K."/>
            <person name="Birren B."/>
            <person name="Nusbaum C."/>
            <person name="Kahn D."/>
            <person name="Robinson-Rechavi M."/>
            <person name="Laudet V."/>
            <person name="Schachter V."/>
            <person name="Quetier F."/>
            <person name="Saurin W."/>
            <person name="Scarpelli C."/>
            <person name="Wincker P."/>
            <person name="Lander E.S."/>
            <person name="Weissenbach J."/>
            <person name="Roest Crollius H."/>
        </authorList>
    </citation>
    <scope>NUCLEOTIDE SEQUENCE [LARGE SCALE GENOMIC DNA]</scope>
</reference>
<dbReference type="OrthoDB" id="8820747at2759"/>
<reference evidence="1" key="2">
    <citation type="submission" date="2004-02" db="EMBL/GenBank/DDBJ databases">
        <authorList>
            <consortium name="Genoscope"/>
            <consortium name="Whitehead Institute Centre for Genome Research"/>
        </authorList>
    </citation>
    <scope>NUCLEOTIDE SEQUENCE</scope>
</reference>
<name>Q4TBT1_TETNG</name>
<dbReference type="KEGG" id="tng:GSTEN00003624G001"/>
<dbReference type="EMBL" id="CAAE01007089">
    <property type="protein sequence ID" value="CAF89651.1"/>
    <property type="molecule type" value="Genomic_DNA"/>
</dbReference>